<name>A0A2N5S3S8_9BASI</name>
<reference evidence="1 2" key="1">
    <citation type="submission" date="2017-11" db="EMBL/GenBank/DDBJ databases">
        <title>De novo assembly and phasing of dikaryotic genomes from two isolates of Puccinia coronata f. sp. avenae, the causal agent of oat crown rust.</title>
        <authorList>
            <person name="Miller M.E."/>
            <person name="Zhang Y."/>
            <person name="Omidvar V."/>
            <person name="Sperschneider J."/>
            <person name="Schwessinger B."/>
            <person name="Raley C."/>
            <person name="Palmer J.M."/>
            <person name="Garnica D."/>
            <person name="Upadhyaya N."/>
            <person name="Rathjen J."/>
            <person name="Taylor J.M."/>
            <person name="Park R.F."/>
            <person name="Dodds P.N."/>
            <person name="Hirsch C.D."/>
            <person name="Kianian S.F."/>
            <person name="Figueroa M."/>
        </authorList>
    </citation>
    <scope>NUCLEOTIDE SEQUENCE [LARGE SCALE GENOMIC DNA]</scope>
    <source>
        <strain evidence="1">12SD80</strain>
    </source>
</reference>
<accession>A0A2N5S3S8</accession>
<dbReference type="Proteomes" id="UP000235392">
    <property type="component" value="Unassembled WGS sequence"/>
</dbReference>
<gene>
    <name evidence="1" type="ORF">PCASD_26002</name>
</gene>
<evidence type="ECO:0000313" key="2">
    <source>
        <dbReference type="Proteomes" id="UP000235392"/>
    </source>
</evidence>
<proteinExistence type="predicted"/>
<protein>
    <submittedName>
        <fullName evidence="1">Uncharacterized protein</fullName>
    </submittedName>
</protein>
<dbReference type="AlphaFoldDB" id="A0A2N5S3S8"/>
<comment type="caution">
    <text evidence="1">The sequence shown here is derived from an EMBL/GenBank/DDBJ whole genome shotgun (WGS) entry which is preliminary data.</text>
</comment>
<feature type="non-terminal residue" evidence="1">
    <location>
        <position position="1"/>
    </location>
</feature>
<organism evidence="1 2">
    <name type="scientific">Puccinia coronata f. sp. avenae</name>
    <dbReference type="NCBI Taxonomy" id="200324"/>
    <lineage>
        <taxon>Eukaryota</taxon>
        <taxon>Fungi</taxon>
        <taxon>Dikarya</taxon>
        <taxon>Basidiomycota</taxon>
        <taxon>Pucciniomycotina</taxon>
        <taxon>Pucciniomycetes</taxon>
        <taxon>Pucciniales</taxon>
        <taxon>Pucciniaceae</taxon>
        <taxon>Puccinia</taxon>
    </lineage>
</organism>
<dbReference type="EMBL" id="PGCI01001099">
    <property type="protein sequence ID" value="PLW07882.1"/>
    <property type="molecule type" value="Genomic_DNA"/>
</dbReference>
<sequence length="156" mass="18475">YQYPQSRRIKQSMQNVSLKMPTRSWQSSIKNTNELWLSSQIDTRKEFEKKAQEFGLKDHIAWKLMELKRDHLEDRTRIIKLEKDAPDRLYNPFIHLKSFDGSQDAPVEYLHVYLLGVVKYLWGDFMSNVKDNQLGELEARWASFNTEGLRISPVQA</sequence>
<evidence type="ECO:0000313" key="1">
    <source>
        <dbReference type="EMBL" id="PLW07882.1"/>
    </source>
</evidence>